<gene>
    <name evidence="2" type="ORF">PVAP13_9KG203900</name>
</gene>
<dbReference type="InterPro" id="IPR012340">
    <property type="entry name" value="NA-bd_OB-fold"/>
</dbReference>
<reference evidence="2 3" key="1">
    <citation type="submission" date="2020-05" db="EMBL/GenBank/DDBJ databases">
        <title>WGS assembly of Panicum virgatum.</title>
        <authorList>
            <person name="Lovell J.T."/>
            <person name="Jenkins J."/>
            <person name="Shu S."/>
            <person name="Juenger T.E."/>
            <person name="Schmutz J."/>
        </authorList>
    </citation>
    <scope>NUCLEOTIDE SEQUENCE [LARGE SCALE GENOMIC DNA]</scope>
    <source>
        <strain evidence="2">AP13</strain>
        <strain evidence="3">cv. AP13</strain>
    </source>
</reference>
<dbReference type="Gene3D" id="2.40.50.140">
    <property type="entry name" value="Nucleic acid-binding proteins"/>
    <property type="match status" value="1"/>
</dbReference>
<protein>
    <recommendedName>
        <fullName evidence="1">Replication protein A 70 kDa DNA-binding subunit B/D first OB fold domain-containing protein</fullName>
    </recommendedName>
</protein>
<evidence type="ECO:0000313" key="3">
    <source>
        <dbReference type="Proteomes" id="UP000823388"/>
    </source>
</evidence>
<dbReference type="SUPFAM" id="SSF50249">
    <property type="entry name" value="Nucleic acid-binding proteins"/>
    <property type="match status" value="1"/>
</dbReference>
<accession>A0A8T0NKQ4</accession>
<sequence>MAYSQLSSLTPRDRLKTICVHVSRKWELRGIDDDGPLQHIDLILADDKGNVMYAEIPAAEAERHGPVVKAGNCYVLGRFRDCNAKDFYRSVPGPYMLELTCHTRISPSDHPGPFPEYVYYLTPFENVRDYIGDRKKFHDVLGVLVEVAEPEWVHFCNQPKPKLRRNILIKDQRVATQADTLPQEIKPRDPQKNRE</sequence>
<feature type="domain" description="Replication protein A 70 kDa DNA-binding subunit B/D first OB fold" evidence="1">
    <location>
        <begin position="3"/>
        <end position="107"/>
    </location>
</feature>
<evidence type="ECO:0000313" key="2">
    <source>
        <dbReference type="EMBL" id="KAG2548869.1"/>
    </source>
</evidence>
<evidence type="ECO:0000259" key="1">
    <source>
        <dbReference type="Pfam" id="PF02721"/>
    </source>
</evidence>
<comment type="caution">
    <text evidence="2">The sequence shown here is derived from an EMBL/GenBank/DDBJ whole genome shotgun (WGS) entry which is preliminary data.</text>
</comment>
<dbReference type="OrthoDB" id="696647at2759"/>
<name>A0A8T0NKQ4_PANVG</name>
<dbReference type="InterPro" id="IPR003871">
    <property type="entry name" value="RFA1B/D_OB_1st"/>
</dbReference>
<dbReference type="Pfam" id="PF02721">
    <property type="entry name" value="DUF223"/>
    <property type="match status" value="1"/>
</dbReference>
<dbReference type="Proteomes" id="UP000823388">
    <property type="component" value="Chromosome 9K"/>
</dbReference>
<dbReference type="PANTHER" id="PTHR47165:SF3">
    <property type="entry name" value="RETROTRANSPOSON-LIKE PROTEIN"/>
    <property type="match status" value="1"/>
</dbReference>
<dbReference type="PANTHER" id="PTHR47165">
    <property type="entry name" value="OS03G0429900 PROTEIN"/>
    <property type="match status" value="1"/>
</dbReference>
<dbReference type="EMBL" id="CM029053">
    <property type="protein sequence ID" value="KAG2548870.1"/>
    <property type="molecule type" value="Genomic_DNA"/>
</dbReference>
<proteinExistence type="predicted"/>
<keyword evidence="3" id="KW-1185">Reference proteome</keyword>
<dbReference type="EMBL" id="CM029053">
    <property type="protein sequence ID" value="KAG2548869.1"/>
    <property type="molecule type" value="Genomic_DNA"/>
</dbReference>
<dbReference type="CDD" id="cd04480">
    <property type="entry name" value="RPA1_DBD_A_like"/>
    <property type="match status" value="1"/>
</dbReference>
<dbReference type="AlphaFoldDB" id="A0A8T0NKQ4"/>
<organism evidence="2 3">
    <name type="scientific">Panicum virgatum</name>
    <name type="common">Blackwell switchgrass</name>
    <dbReference type="NCBI Taxonomy" id="38727"/>
    <lineage>
        <taxon>Eukaryota</taxon>
        <taxon>Viridiplantae</taxon>
        <taxon>Streptophyta</taxon>
        <taxon>Embryophyta</taxon>
        <taxon>Tracheophyta</taxon>
        <taxon>Spermatophyta</taxon>
        <taxon>Magnoliopsida</taxon>
        <taxon>Liliopsida</taxon>
        <taxon>Poales</taxon>
        <taxon>Poaceae</taxon>
        <taxon>PACMAD clade</taxon>
        <taxon>Panicoideae</taxon>
        <taxon>Panicodae</taxon>
        <taxon>Paniceae</taxon>
        <taxon>Panicinae</taxon>
        <taxon>Panicum</taxon>
        <taxon>Panicum sect. Hiantes</taxon>
    </lineage>
</organism>